<dbReference type="HOGENOM" id="CLU_1007270_0_0_7"/>
<dbReference type="PATRIC" id="fig|1278073.3.peg.1237"/>
<sequence length="298" mass="33057">MEARSSYQLDIRGPSAHLAGMPKSLPWVTFALLSACTHALPSPEASPHLPASPEEAVQAYFRASDEGTSRVMRSAFHPDMLMHWADGEGTLRALTQLEWWQRLDAVEKTPTQAGSRRQTTLDREGSFALMEAVSHWPSHSFVDLLLAVDTPAGWRIVGKVFHRLAPGEELPRFPSAEQEIRAVLEGKIRAHALYSPTLLFQTHTPDCRYYRANVEGVPFAWETLSMAASRYAAHEDAGHQDPDSPWNILKVEVRGSVAAAKLDVTVRGVRYIDHLLLVRAGGQWRISAASWGDPRPAP</sequence>
<dbReference type="Gene3D" id="3.10.450.50">
    <property type="match status" value="2"/>
</dbReference>
<organism evidence="1 2">
    <name type="scientific">Myxococcus stipitatus (strain DSM 14675 / JCM 12634 / Mx s8)</name>
    <dbReference type="NCBI Taxonomy" id="1278073"/>
    <lineage>
        <taxon>Bacteria</taxon>
        <taxon>Pseudomonadati</taxon>
        <taxon>Myxococcota</taxon>
        <taxon>Myxococcia</taxon>
        <taxon>Myxococcales</taxon>
        <taxon>Cystobacterineae</taxon>
        <taxon>Myxococcaceae</taxon>
        <taxon>Myxococcus</taxon>
    </lineage>
</organism>
<keyword evidence="2" id="KW-1185">Reference proteome</keyword>
<dbReference type="STRING" id="1278073.MYSTI_01183"/>
<reference evidence="1 2" key="1">
    <citation type="journal article" date="2013" name="Genome Announc.">
        <title>Complete genome sequence of Myxococcus stipitatus strain DSM 14675, a fruiting myxobacterium.</title>
        <authorList>
            <person name="Huntley S."/>
            <person name="Kneip S."/>
            <person name="Treuner-Lange A."/>
            <person name="Sogaard-Andersen L."/>
        </authorList>
    </citation>
    <scope>NUCLEOTIDE SEQUENCE [LARGE SCALE GENOMIC DNA]</scope>
    <source>
        <strain evidence="2">DSM 14675 / JCM 12634 / Mx s8</strain>
    </source>
</reference>
<evidence type="ECO:0000313" key="1">
    <source>
        <dbReference type="EMBL" id="AGC42531.1"/>
    </source>
</evidence>
<dbReference type="Pfam" id="PF12893">
    <property type="entry name" value="Lumazine_bd_2"/>
    <property type="match status" value="2"/>
</dbReference>
<dbReference type="InterPro" id="IPR039437">
    <property type="entry name" value="FrzH/put_lumazine-bd"/>
</dbReference>
<dbReference type="InterPro" id="IPR032710">
    <property type="entry name" value="NTF2-like_dom_sf"/>
</dbReference>
<name>L7U162_MYXSD</name>
<gene>
    <name evidence="1" type="ordered locus">MYSTI_01183</name>
</gene>
<dbReference type="KEGG" id="msd:MYSTI_01183"/>
<proteinExistence type="predicted"/>
<evidence type="ECO:0000313" key="2">
    <source>
        <dbReference type="Proteomes" id="UP000011131"/>
    </source>
</evidence>
<dbReference type="EMBL" id="CP004025">
    <property type="protein sequence ID" value="AGC42531.1"/>
    <property type="molecule type" value="Genomic_DNA"/>
</dbReference>
<dbReference type="AlphaFoldDB" id="L7U162"/>
<dbReference type="Proteomes" id="UP000011131">
    <property type="component" value="Chromosome"/>
</dbReference>
<dbReference type="SUPFAM" id="SSF54427">
    <property type="entry name" value="NTF2-like"/>
    <property type="match status" value="2"/>
</dbReference>
<protein>
    <submittedName>
        <fullName evidence="1">Uncharacterized protein</fullName>
    </submittedName>
</protein>
<accession>L7U162</accession>